<dbReference type="AlphaFoldDB" id="A0A2T0SLJ6"/>
<dbReference type="Gene3D" id="3.90.79.10">
    <property type="entry name" value="Nucleoside Triphosphate Pyrophosphohydrolase"/>
    <property type="match status" value="1"/>
</dbReference>
<evidence type="ECO:0000259" key="5">
    <source>
        <dbReference type="PROSITE" id="PS51462"/>
    </source>
</evidence>
<dbReference type="Pfam" id="PF00293">
    <property type="entry name" value="NUDIX"/>
    <property type="match status" value="1"/>
</dbReference>
<organism evidence="6 7">
    <name type="scientific">Umezawaea tangerina</name>
    <dbReference type="NCBI Taxonomy" id="84725"/>
    <lineage>
        <taxon>Bacteria</taxon>
        <taxon>Bacillati</taxon>
        <taxon>Actinomycetota</taxon>
        <taxon>Actinomycetes</taxon>
        <taxon>Pseudonocardiales</taxon>
        <taxon>Pseudonocardiaceae</taxon>
        <taxon>Umezawaea</taxon>
    </lineage>
</organism>
<evidence type="ECO:0000313" key="7">
    <source>
        <dbReference type="Proteomes" id="UP000239494"/>
    </source>
</evidence>
<dbReference type="SUPFAM" id="SSF55811">
    <property type="entry name" value="Nudix"/>
    <property type="match status" value="1"/>
</dbReference>
<evidence type="ECO:0000256" key="4">
    <source>
        <dbReference type="SAM" id="MobiDB-lite"/>
    </source>
</evidence>
<dbReference type="PRINTS" id="PR00502">
    <property type="entry name" value="NUDIXFAMILY"/>
</dbReference>
<feature type="compositionally biased region" description="Low complexity" evidence="4">
    <location>
        <begin position="159"/>
        <end position="170"/>
    </location>
</feature>
<proteinExistence type="inferred from homology"/>
<dbReference type="GO" id="GO:0016787">
    <property type="term" value="F:hydrolase activity"/>
    <property type="evidence" value="ECO:0007669"/>
    <property type="project" value="UniProtKB-KW"/>
</dbReference>
<dbReference type="CDD" id="cd18873">
    <property type="entry name" value="NUDIX_NadM_like"/>
    <property type="match status" value="1"/>
</dbReference>
<dbReference type="PANTHER" id="PTHR43736">
    <property type="entry name" value="ADP-RIBOSE PYROPHOSPHATASE"/>
    <property type="match status" value="1"/>
</dbReference>
<dbReference type="PANTHER" id="PTHR43736:SF1">
    <property type="entry name" value="DIHYDRONEOPTERIN TRIPHOSPHATE DIPHOSPHATASE"/>
    <property type="match status" value="1"/>
</dbReference>
<dbReference type="InterPro" id="IPR015797">
    <property type="entry name" value="NUDIX_hydrolase-like_dom_sf"/>
</dbReference>
<dbReference type="PROSITE" id="PS00893">
    <property type="entry name" value="NUDIX_BOX"/>
    <property type="match status" value="1"/>
</dbReference>
<feature type="compositionally biased region" description="Low complexity" evidence="4">
    <location>
        <begin position="183"/>
        <end position="198"/>
    </location>
</feature>
<sequence length="198" mass="20919">MTNSDGRSVTTRVFTADVVLFTRRGGELLVLAVERGKEPFSAALALPGGFVEPGESALDAAVRELEEETGMEVERKRLRRFGYYSEPGRDPRGCVISVAFHGYAAGVPEVAGGSDARTASWLPVADFLSGAVEVAFDHRDIVRDAVVRKFGWCPVSAEGAAASPGAAGARARGGRGRPDARSDGSSGRRSRPGSPRSR</sequence>
<dbReference type="Proteomes" id="UP000239494">
    <property type="component" value="Unassembled WGS sequence"/>
</dbReference>
<dbReference type="InterPro" id="IPR020084">
    <property type="entry name" value="NUDIX_hydrolase_CS"/>
</dbReference>
<comment type="caution">
    <text evidence="6">The sequence shown here is derived from an EMBL/GenBank/DDBJ whole genome shotgun (WGS) entry which is preliminary data.</text>
</comment>
<keyword evidence="7" id="KW-1185">Reference proteome</keyword>
<protein>
    <submittedName>
        <fullName evidence="6">ADP-ribose pyrophosphatase YjhB (NUDIX family)</fullName>
    </submittedName>
</protein>
<gene>
    <name evidence="6" type="ORF">CLV43_11749</name>
</gene>
<feature type="region of interest" description="Disordered" evidence="4">
    <location>
        <begin position="159"/>
        <end position="198"/>
    </location>
</feature>
<name>A0A2T0SLJ6_9PSEU</name>
<evidence type="ECO:0000256" key="2">
    <source>
        <dbReference type="ARBA" id="ARBA00022801"/>
    </source>
</evidence>
<dbReference type="OrthoDB" id="9804442at2"/>
<reference evidence="6 7" key="1">
    <citation type="submission" date="2018-03" db="EMBL/GenBank/DDBJ databases">
        <title>Genomic Encyclopedia of Archaeal and Bacterial Type Strains, Phase II (KMG-II): from individual species to whole genera.</title>
        <authorList>
            <person name="Goeker M."/>
        </authorList>
    </citation>
    <scope>NUCLEOTIDE SEQUENCE [LARGE SCALE GENOMIC DNA]</scope>
    <source>
        <strain evidence="6 7">DSM 44720</strain>
    </source>
</reference>
<evidence type="ECO:0000313" key="6">
    <source>
        <dbReference type="EMBL" id="PRY34276.1"/>
    </source>
</evidence>
<feature type="domain" description="Nudix hydrolase" evidence="5">
    <location>
        <begin position="11"/>
        <end position="146"/>
    </location>
</feature>
<dbReference type="EMBL" id="PVTF01000017">
    <property type="protein sequence ID" value="PRY34276.1"/>
    <property type="molecule type" value="Genomic_DNA"/>
</dbReference>
<evidence type="ECO:0000256" key="1">
    <source>
        <dbReference type="ARBA" id="ARBA00005582"/>
    </source>
</evidence>
<comment type="similarity">
    <text evidence="1 3">Belongs to the Nudix hydrolase family.</text>
</comment>
<dbReference type="InterPro" id="IPR020476">
    <property type="entry name" value="Nudix_hydrolase"/>
</dbReference>
<dbReference type="PROSITE" id="PS51462">
    <property type="entry name" value="NUDIX"/>
    <property type="match status" value="1"/>
</dbReference>
<evidence type="ECO:0000256" key="3">
    <source>
        <dbReference type="RuleBase" id="RU003476"/>
    </source>
</evidence>
<dbReference type="InterPro" id="IPR000086">
    <property type="entry name" value="NUDIX_hydrolase_dom"/>
</dbReference>
<keyword evidence="2 3" id="KW-0378">Hydrolase</keyword>
<accession>A0A2T0SLJ6</accession>